<proteinExistence type="predicted"/>
<reference evidence="2" key="2">
    <citation type="submission" date="2020-11" db="EMBL/GenBank/DDBJ databases">
        <authorList>
            <consortium name="DOE Joint Genome Institute"/>
            <person name="Kuo A."/>
            <person name="Miyauchi S."/>
            <person name="Kiss E."/>
            <person name="Drula E."/>
            <person name="Kohler A."/>
            <person name="Sanchez-Garcia M."/>
            <person name="Andreopoulos B."/>
            <person name="Barry K.W."/>
            <person name="Bonito G."/>
            <person name="Buee M."/>
            <person name="Carver A."/>
            <person name="Chen C."/>
            <person name="Cichocki N."/>
            <person name="Clum A."/>
            <person name="Culley D."/>
            <person name="Crous P.W."/>
            <person name="Fauchery L."/>
            <person name="Girlanda M."/>
            <person name="Hayes R."/>
            <person name="Keri Z."/>
            <person name="Labutti K."/>
            <person name="Lipzen A."/>
            <person name="Lombard V."/>
            <person name="Magnuson J."/>
            <person name="Maillard F."/>
            <person name="Morin E."/>
            <person name="Murat C."/>
            <person name="Nolan M."/>
            <person name="Ohm R."/>
            <person name="Pangilinan J."/>
            <person name="Pereira M."/>
            <person name="Perotto S."/>
            <person name="Peter M."/>
            <person name="Riley R."/>
            <person name="Sitrit Y."/>
            <person name="Stielow B."/>
            <person name="Szollosi G."/>
            <person name="Zifcakova L."/>
            <person name="Stursova M."/>
            <person name="Spatafora J.W."/>
            <person name="Tedersoo L."/>
            <person name="Vaario L.-M."/>
            <person name="Yamada A."/>
            <person name="Yan M."/>
            <person name="Wang P."/>
            <person name="Xu J."/>
            <person name="Bruns T."/>
            <person name="Baldrian P."/>
            <person name="Vilgalys R."/>
            <person name="Henrissat B."/>
            <person name="Grigoriev I.V."/>
            <person name="Hibbett D."/>
            <person name="Nagy L.G."/>
            <person name="Martin F.M."/>
        </authorList>
    </citation>
    <scope>NUCLEOTIDE SEQUENCE</scope>
    <source>
        <strain evidence="2">UH-Tt-Lm1</strain>
    </source>
</reference>
<organism evidence="2 3">
    <name type="scientific">Thelephora terrestris</name>
    <dbReference type="NCBI Taxonomy" id="56493"/>
    <lineage>
        <taxon>Eukaryota</taxon>
        <taxon>Fungi</taxon>
        <taxon>Dikarya</taxon>
        <taxon>Basidiomycota</taxon>
        <taxon>Agaricomycotina</taxon>
        <taxon>Agaricomycetes</taxon>
        <taxon>Thelephorales</taxon>
        <taxon>Thelephoraceae</taxon>
        <taxon>Thelephora</taxon>
    </lineage>
</organism>
<evidence type="ECO:0000256" key="1">
    <source>
        <dbReference type="SAM" id="MobiDB-lite"/>
    </source>
</evidence>
<feature type="compositionally biased region" description="Low complexity" evidence="1">
    <location>
        <begin position="22"/>
        <end position="36"/>
    </location>
</feature>
<feature type="region of interest" description="Disordered" evidence="1">
    <location>
        <begin position="141"/>
        <end position="192"/>
    </location>
</feature>
<accession>A0A9P6HSC9</accession>
<evidence type="ECO:0000313" key="2">
    <source>
        <dbReference type="EMBL" id="KAF9793505.1"/>
    </source>
</evidence>
<dbReference type="OrthoDB" id="2576082at2759"/>
<dbReference type="AlphaFoldDB" id="A0A9P6HSC9"/>
<protein>
    <submittedName>
        <fullName evidence="2">Uncharacterized protein</fullName>
    </submittedName>
</protein>
<comment type="caution">
    <text evidence="2">The sequence shown here is derived from an EMBL/GenBank/DDBJ whole genome shotgun (WGS) entry which is preliminary data.</text>
</comment>
<name>A0A9P6HSC9_9AGAM</name>
<evidence type="ECO:0000313" key="3">
    <source>
        <dbReference type="Proteomes" id="UP000736335"/>
    </source>
</evidence>
<keyword evidence="3" id="KW-1185">Reference proteome</keyword>
<feature type="compositionally biased region" description="Acidic residues" evidence="1">
    <location>
        <begin position="148"/>
        <end position="158"/>
    </location>
</feature>
<dbReference type="EMBL" id="WIUZ02000001">
    <property type="protein sequence ID" value="KAF9793505.1"/>
    <property type="molecule type" value="Genomic_DNA"/>
</dbReference>
<gene>
    <name evidence="2" type="ORF">BJ322DRAFT_1035065</name>
</gene>
<feature type="compositionally biased region" description="Polar residues" evidence="1">
    <location>
        <begin position="162"/>
        <end position="182"/>
    </location>
</feature>
<dbReference type="Proteomes" id="UP000736335">
    <property type="component" value="Unassembled WGS sequence"/>
</dbReference>
<feature type="region of interest" description="Disordered" evidence="1">
    <location>
        <begin position="1"/>
        <end position="106"/>
    </location>
</feature>
<reference evidence="2" key="1">
    <citation type="journal article" date="2020" name="Nat. Commun.">
        <title>Large-scale genome sequencing of mycorrhizal fungi provides insights into the early evolution of symbiotic traits.</title>
        <authorList>
            <person name="Miyauchi S."/>
            <person name="Kiss E."/>
            <person name="Kuo A."/>
            <person name="Drula E."/>
            <person name="Kohler A."/>
            <person name="Sanchez-Garcia M."/>
            <person name="Morin E."/>
            <person name="Andreopoulos B."/>
            <person name="Barry K.W."/>
            <person name="Bonito G."/>
            <person name="Buee M."/>
            <person name="Carver A."/>
            <person name="Chen C."/>
            <person name="Cichocki N."/>
            <person name="Clum A."/>
            <person name="Culley D."/>
            <person name="Crous P.W."/>
            <person name="Fauchery L."/>
            <person name="Girlanda M."/>
            <person name="Hayes R.D."/>
            <person name="Keri Z."/>
            <person name="LaButti K."/>
            <person name="Lipzen A."/>
            <person name="Lombard V."/>
            <person name="Magnuson J."/>
            <person name="Maillard F."/>
            <person name="Murat C."/>
            <person name="Nolan M."/>
            <person name="Ohm R.A."/>
            <person name="Pangilinan J."/>
            <person name="Pereira M.F."/>
            <person name="Perotto S."/>
            <person name="Peter M."/>
            <person name="Pfister S."/>
            <person name="Riley R."/>
            <person name="Sitrit Y."/>
            <person name="Stielow J.B."/>
            <person name="Szollosi G."/>
            <person name="Zifcakova L."/>
            <person name="Stursova M."/>
            <person name="Spatafora J.W."/>
            <person name="Tedersoo L."/>
            <person name="Vaario L.M."/>
            <person name="Yamada A."/>
            <person name="Yan M."/>
            <person name="Wang P."/>
            <person name="Xu J."/>
            <person name="Bruns T."/>
            <person name="Baldrian P."/>
            <person name="Vilgalys R."/>
            <person name="Dunand C."/>
            <person name="Henrissat B."/>
            <person name="Grigoriev I.V."/>
            <person name="Hibbett D."/>
            <person name="Nagy L.G."/>
            <person name="Martin F.M."/>
        </authorList>
    </citation>
    <scope>NUCLEOTIDE SEQUENCE</scope>
    <source>
        <strain evidence="2">UH-Tt-Lm1</strain>
    </source>
</reference>
<sequence>MISVSPIESDSDGHGERGFTCSSSSSDSRTRLVSQSGRTGGERGIACTESSGSSSGAGPPEFLGRGRGDVKIGSSLLYPPAMTFDDSNPRQSLRPLPTPRTALNDSLQYRSSMPDFRHMRMHVDGRLQDFGPVLDCPKSFFAVSNPDTESEHDDDLPPDYDQATQPFPHSIHGSSPTVTPSSYRPPLSPWGR</sequence>